<protein>
    <recommendedName>
        <fullName evidence="2">diguanylate cyclase</fullName>
        <ecNumber evidence="2">2.7.7.65</ecNumber>
    </recommendedName>
</protein>
<evidence type="ECO:0000256" key="1">
    <source>
        <dbReference type="ARBA" id="ARBA00001946"/>
    </source>
</evidence>
<dbReference type="SUPFAM" id="SSF55785">
    <property type="entry name" value="PYP-like sensor domain (PAS domain)"/>
    <property type="match status" value="1"/>
</dbReference>
<dbReference type="InterPro" id="IPR035965">
    <property type="entry name" value="PAS-like_dom_sf"/>
</dbReference>
<dbReference type="PANTHER" id="PTHR45138">
    <property type="entry name" value="REGULATORY COMPONENTS OF SENSORY TRANSDUCTION SYSTEM"/>
    <property type="match status" value="1"/>
</dbReference>
<dbReference type="eggNOG" id="COG3706">
    <property type="taxonomic scope" value="Bacteria"/>
</dbReference>
<sequence length="320" mass="36065">MVMVDYFQGSLFHFSERAQYLAALLNSLEDQIAVIDRAGVIHYTNLAWNRFAEQNGMPKGYDWLGINYLRVFDSAVEPLVLMAAEGIRRVLCGEQDHFHLEYPCHSPDIQRWFMMRVSPVLGVDVEFYTITHINITERKLLELDVTHLSQHDPLTGLANRRLFNSFLHNEWRRSMRERTPISFIMLDLDNFKACNDHFGHQVGDELLRQVGHLLSAFCQRPADLPSRLGGDEFAVVLGNTGKEAALGMGEAIRLGIKELSMNELGDARLSASIGIATQLPERVLVSEDELLAAADMALYTAKKEGKNRCHSVACPSLPNP</sequence>
<dbReference type="SUPFAM" id="SSF55073">
    <property type="entry name" value="Nucleotide cyclase"/>
    <property type="match status" value="1"/>
</dbReference>
<gene>
    <name evidence="5" type="ordered locus">ASA_1077</name>
</gene>
<dbReference type="InterPro" id="IPR013656">
    <property type="entry name" value="PAS_4"/>
</dbReference>
<evidence type="ECO:0000259" key="4">
    <source>
        <dbReference type="PROSITE" id="PS50887"/>
    </source>
</evidence>
<dbReference type="HOGENOM" id="CLU_000445_11_4_6"/>
<feature type="domain" description="GGDEF" evidence="4">
    <location>
        <begin position="179"/>
        <end position="314"/>
    </location>
</feature>
<dbReference type="GO" id="GO:0005886">
    <property type="term" value="C:plasma membrane"/>
    <property type="evidence" value="ECO:0007669"/>
    <property type="project" value="TreeGrafter"/>
</dbReference>
<comment type="catalytic activity">
    <reaction evidence="3">
        <text>2 GTP = 3',3'-c-di-GMP + 2 diphosphate</text>
        <dbReference type="Rhea" id="RHEA:24898"/>
        <dbReference type="ChEBI" id="CHEBI:33019"/>
        <dbReference type="ChEBI" id="CHEBI:37565"/>
        <dbReference type="ChEBI" id="CHEBI:58805"/>
        <dbReference type="EC" id="2.7.7.65"/>
    </reaction>
</comment>
<dbReference type="EMBL" id="CP000644">
    <property type="protein sequence ID" value="ABO89199.1"/>
    <property type="molecule type" value="Genomic_DNA"/>
</dbReference>
<dbReference type="InterPro" id="IPR000160">
    <property type="entry name" value="GGDEF_dom"/>
</dbReference>
<reference evidence="6" key="1">
    <citation type="journal article" date="2008" name="BMC Genomics">
        <title>The genome of Aeromonas salmonicida subsp. salmonicida A449: insights into the evolution of a fish pathogen.</title>
        <authorList>
            <person name="Reith M.E."/>
            <person name="Singh R.K."/>
            <person name="Curtis B."/>
            <person name="Boyd J.M."/>
            <person name="Bouevitch A."/>
            <person name="Kimball J."/>
            <person name="Munholland J."/>
            <person name="Murphy C."/>
            <person name="Sarty D."/>
            <person name="Williams J."/>
            <person name="Nash J.H."/>
            <person name="Johnson S.C."/>
            <person name="Brown L.L."/>
        </authorList>
    </citation>
    <scope>NUCLEOTIDE SEQUENCE [LARGE SCALE GENOMIC DNA]</scope>
    <source>
        <strain evidence="6">A449</strain>
    </source>
</reference>
<dbReference type="GO" id="GO:0052621">
    <property type="term" value="F:diguanylate cyclase activity"/>
    <property type="evidence" value="ECO:0007669"/>
    <property type="project" value="UniProtKB-EC"/>
</dbReference>
<name>A4SJX7_AERS4</name>
<accession>A4SJX7</accession>
<dbReference type="InterPro" id="IPR029787">
    <property type="entry name" value="Nucleotide_cyclase"/>
</dbReference>
<dbReference type="Gene3D" id="3.30.450.20">
    <property type="entry name" value="PAS domain"/>
    <property type="match status" value="1"/>
</dbReference>
<dbReference type="PANTHER" id="PTHR45138:SF9">
    <property type="entry name" value="DIGUANYLATE CYCLASE DGCM-RELATED"/>
    <property type="match status" value="1"/>
</dbReference>
<dbReference type="NCBIfam" id="TIGR00254">
    <property type="entry name" value="GGDEF"/>
    <property type="match status" value="1"/>
</dbReference>
<dbReference type="AlphaFoldDB" id="A4SJX7"/>
<dbReference type="CDD" id="cd01949">
    <property type="entry name" value="GGDEF"/>
    <property type="match status" value="1"/>
</dbReference>
<dbReference type="InterPro" id="IPR043128">
    <property type="entry name" value="Rev_trsase/Diguanyl_cyclase"/>
</dbReference>
<dbReference type="Pfam" id="PF00990">
    <property type="entry name" value="GGDEF"/>
    <property type="match status" value="1"/>
</dbReference>
<organism evidence="5 6">
    <name type="scientific">Aeromonas salmonicida (strain A449)</name>
    <dbReference type="NCBI Taxonomy" id="382245"/>
    <lineage>
        <taxon>Bacteria</taxon>
        <taxon>Pseudomonadati</taxon>
        <taxon>Pseudomonadota</taxon>
        <taxon>Gammaproteobacteria</taxon>
        <taxon>Aeromonadales</taxon>
        <taxon>Aeromonadaceae</taxon>
        <taxon>Aeromonas</taxon>
    </lineage>
</organism>
<dbReference type="InterPro" id="IPR050469">
    <property type="entry name" value="Diguanylate_Cyclase"/>
</dbReference>
<proteinExistence type="predicted"/>
<dbReference type="STRING" id="29491.GCA_000820065_02560"/>
<dbReference type="Proteomes" id="UP000000225">
    <property type="component" value="Chromosome"/>
</dbReference>
<evidence type="ECO:0000313" key="5">
    <source>
        <dbReference type="EMBL" id="ABO89199.1"/>
    </source>
</evidence>
<dbReference type="Pfam" id="PF08448">
    <property type="entry name" value="PAS_4"/>
    <property type="match status" value="1"/>
</dbReference>
<dbReference type="PROSITE" id="PS50887">
    <property type="entry name" value="GGDEF"/>
    <property type="match status" value="1"/>
</dbReference>
<comment type="cofactor">
    <cofactor evidence="1">
        <name>Mg(2+)</name>
        <dbReference type="ChEBI" id="CHEBI:18420"/>
    </cofactor>
</comment>
<dbReference type="Gene3D" id="3.30.70.270">
    <property type="match status" value="1"/>
</dbReference>
<dbReference type="FunFam" id="3.30.70.270:FF:000001">
    <property type="entry name" value="Diguanylate cyclase domain protein"/>
    <property type="match status" value="1"/>
</dbReference>
<evidence type="ECO:0000256" key="3">
    <source>
        <dbReference type="ARBA" id="ARBA00034247"/>
    </source>
</evidence>
<dbReference type="GO" id="GO:0043709">
    <property type="term" value="P:cell adhesion involved in single-species biofilm formation"/>
    <property type="evidence" value="ECO:0007669"/>
    <property type="project" value="TreeGrafter"/>
</dbReference>
<evidence type="ECO:0000256" key="2">
    <source>
        <dbReference type="ARBA" id="ARBA00012528"/>
    </source>
</evidence>
<dbReference type="SMART" id="SM00267">
    <property type="entry name" value="GGDEF"/>
    <property type="match status" value="1"/>
</dbReference>
<evidence type="ECO:0000313" key="6">
    <source>
        <dbReference type="Proteomes" id="UP000000225"/>
    </source>
</evidence>
<dbReference type="GO" id="GO:1902201">
    <property type="term" value="P:negative regulation of bacterial-type flagellum-dependent cell motility"/>
    <property type="evidence" value="ECO:0007669"/>
    <property type="project" value="TreeGrafter"/>
</dbReference>
<dbReference type="KEGG" id="asa:ASA_1077"/>
<dbReference type="EC" id="2.7.7.65" evidence="2"/>